<dbReference type="Gene3D" id="3.90.226.10">
    <property type="entry name" value="2-enoyl-CoA Hydratase, Chain A, domain 1"/>
    <property type="match status" value="1"/>
</dbReference>
<comment type="caution">
    <text evidence="2">The sequence shown here is derived from an EMBL/GenBank/DDBJ whole genome shotgun (WGS) entry which is preliminary data.</text>
</comment>
<dbReference type="InterPro" id="IPR014748">
    <property type="entry name" value="Enoyl-CoA_hydra_C"/>
</dbReference>
<dbReference type="GO" id="GO:0003824">
    <property type="term" value="F:catalytic activity"/>
    <property type="evidence" value="ECO:0007669"/>
    <property type="project" value="UniProtKB-ARBA"/>
</dbReference>
<dbReference type="PANTHER" id="PTHR42964:SF1">
    <property type="entry name" value="POLYKETIDE BIOSYNTHESIS ENOYL-COA HYDRATASE PKSH-RELATED"/>
    <property type="match status" value="1"/>
</dbReference>
<dbReference type="PANTHER" id="PTHR42964">
    <property type="entry name" value="ENOYL-COA HYDRATASE"/>
    <property type="match status" value="1"/>
</dbReference>
<accession>A0A2S4HCF0</accession>
<sequence>MSEAKTNPEVLIGEGAALLTLDSGVAHLQLNRPESANGLDIPTLEALYAALMVCHGDRRVRVVLLTGKGANFCAGGDVHTFASKGSDLREYIRQATLHLQVAITAMVHLDAPVIAAVQGFAAGGGGMGLVCASDIVIAGQSSKYLAGATRVAMAPDAGLSVTLPRLVGARKAAEMLLMNPTMGADEALSLGLINKIVADDQLQEEAMKYARKMAEGAPMALAATKRLLWTGIGLGIDAAMPEEARTVANLCRTKDVSEGLAAVIERRAPQFKGE</sequence>
<dbReference type="RefSeq" id="WP_103685492.1">
    <property type="nucleotide sequence ID" value="NZ_PQGG01000036.1"/>
</dbReference>
<evidence type="ECO:0000256" key="1">
    <source>
        <dbReference type="ARBA" id="ARBA00005254"/>
    </source>
</evidence>
<proteinExistence type="inferred from homology"/>
<name>A0A2S4HCF0_9GAMM</name>
<dbReference type="InterPro" id="IPR001753">
    <property type="entry name" value="Enoyl-CoA_hydra/iso"/>
</dbReference>
<dbReference type="InterPro" id="IPR029045">
    <property type="entry name" value="ClpP/crotonase-like_dom_sf"/>
</dbReference>
<reference evidence="2" key="1">
    <citation type="submission" date="2018-01" db="EMBL/GenBank/DDBJ databases">
        <authorList>
            <person name="Yu X.-D."/>
        </authorList>
    </citation>
    <scope>NUCLEOTIDE SEQUENCE</scope>
    <source>
        <strain evidence="2">ZX-21</strain>
    </source>
</reference>
<evidence type="ECO:0000313" key="3">
    <source>
        <dbReference type="Proteomes" id="UP000237222"/>
    </source>
</evidence>
<gene>
    <name evidence="2" type="ORF">C0068_16035</name>
</gene>
<dbReference type="InterPro" id="IPR051683">
    <property type="entry name" value="Enoyl-CoA_Hydratase/Isomerase"/>
</dbReference>
<protein>
    <submittedName>
        <fullName evidence="2">Enoyl-CoA hydratase</fullName>
    </submittedName>
</protein>
<dbReference type="Proteomes" id="UP000237222">
    <property type="component" value="Unassembled WGS sequence"/>
</dbReference>
<dbReference type="Gene3D" id="1.10.12.10">
    <property type="entry name" value="Lyase 2-enoyl-coa Hydratase, Chain A, domain 2"/>
    <property type="match status" value="1"/>
</dbReference>
<dbReference type="Pfam" id="PF00378">
    <property type="entry name" value="ECH_1"/>
    <property type="match status" value="1"/>
</dbReference>
<dbReference type="OrthoDB" id="9797151at2"/>
<organism evidence="2 3">
    <name type="scientific">Zhongshania marina</name>
    <dbReference type="NCBI Taxonomy" id="2304603"/>
    <lineage>
        <taxon>Bacteria</taxon>
        <taxon>Pseudomonadati</taxon>
        <taxon>Pseudomonadota</taxon>
        <taxon>Gammaproteobacteria</taxon>
        <taxon>Cellvibrionales</taxon>
        <taxon>Spongiibacteraceae</taxon>
        <taxon>Zhongshania</taxon>
    </lineage>
</organism>
<comment type="similarity">
    <text evidence="1">Belongs to the enoyl-CoA hydratase/isomerase family.</text>
</comment>
<dbReference type="AlphaFoldDB" id="A0A2S4HCF0"/>
<dbReference type="EMBL" id="PQGG01000036">
    <property type="protein sequence ID" value="POP51663.1"/>
    <property type="molecule type" value="Genomic_DNA"/>
</dbReference>
<dbReference type="SUPFAM" id="SSF52096">
    <property type="entry name" value="ClpP/crotonase"/>
    <property type="match status" value="1"/>
</dbReference>
<dbReference type="CDD" id="cd06558">
    <property type="entry name" value="crotonase-like"/>
    <property type="match status" value="1"/>
</dbReference>
<evidence type="ECO:0000313" key="2">
    <source>
        <dbReference type="EMBL" id="POP51663.1"/>
    </source>
</evidence>